<proteinExistence type="inferred from homology"/>
<keyword evidence="4 6" id="KW-1133">Transmembrane helix</keyword>
<dbReference type="InterPro" id="IPR001614">
    <property type="entry name" value="Myelin_PLP"/>
</dbReference>
<organism evidence="7 8">
    <name type="scientific">Notothenia coriiceps</name>
    <name type="common">black rockcod</name>
    <dbReference type="NCBI Taxonomy" id="8208"/>
    <lineage>
        <taxon>Eukaryota</taxon>
        <taxon>Metazoa</taxon>
        <taxon>Chordata</taxon>
        <taxon>Craniata</taxon>
        <taxon>Vertebrata</taxon>
        <taxon>Euteleostomi</taxon>
        <taxon>Actinopterygii</taxon>
        <taxon>Neopterygii</taxon>
        <taxon>Teleostei</taxon>
        <taxon>Neoteleostei</taxon>
        <taxon>Acanthomorphata</taxon>
        <taxon>Eupercaria</taxon>
        <taxon>Perciformes</taxon>
        <taxon>Notothenioidei</taxon>
        <taxon>Nototheniidae</taxon>
        <taxon>Notothenia</taxon>
    </lineage>
</organism>
<comment type="similarity">
    <text evidence="2">Belongs to the myelin proteolipid protein family.</text>
</comment>
<dbReference type="Gene3D" id="1.20.58.60">
    <property type="match status" value="1"/>
</dbReference>
<name>A0A6I9NV43_9TELE</name>
<dbReference type="SUPFAM" id="SSF46966">
    <property type="entry name" value="Spectrin repeat"/>
    <property type="match status" value="1"/>
</dbReference>
<keyword evidence="5 6" id="KW-0472">Membrane</keyword>
<protein>
    <submittedName>
        <fullName evidence="8">Neuronal membrane glycoprotein M6-b-like</fullName>
    </submittedName>
</protein>
<feature type="transmembrane region" description="Helical" evidence="6">
    <location>
        <begin position="127"/>
        <end position="155"/>
    </location>
</feature>
<keyword evidence="7" id="KW-1185">Reference proteome</keyword>
<evidence type="ECO:0000256" key="2">
    <source>
        <dbReference type="ARBA" id="ARBA00010595"/>
    </source>
</evidence>
<evidence type="ECO:0000256" key="4">
    <source>
        <dbReference type="ARBA" id="ARBA00022989"/>
    </source>
</evidence>
<dbReference type="GO" id="GO:0043209">
    <property type="term" value="C:myelin sheath"/>
    <property type="evidence" value="ECO:0007669"/>
    <property type="project" value="TreeGrafter"/>
</dbReference>
<dbReference type="AlphaFoldDB" id="A0A6I9NV43"/>
<dbReference type="GO" id="GO:0005886">
    <property type="term" value="C:plasma membrane"/>
    <property type="evidence" value="ECO:0007669"/>
    <property type="project" value="TreeGrafter"/>
</dbReference>
<reference evidence="8" key="1">
    <citation type="submission" date="2025-08" db="UniProtKB">
        <authorList>
            <consortium name="RefSeq"/>
        </authorList>
    </citation>
    <scope>IDENTIFICATION</scope>
    <source>
        <tissue evidence="8">Muscle</tissue>
    </source>
</reference>
<dbReference type="GO" id="GO:0019911">
    <property type="term" value="F:structural constituent of myelin sheath"/>
    <property type="evidence" value="ECO:0007669"/>
    <property type="project" value="TreeGrafter"/>
</dbReference>
<comment type="subcellular location">
    <subcellularLocation>
        <location evidence="1">Membrane</location>
        <topology evidence="1">Multi-pass membrane protein</topology>
    </subcellularLocation>
</comment>
<dbReference type="InterPro" id="IPR018237">
    <property type="entry name" value="Myelin_PLP_CS"/>
</dbReference>
<dbReference type="GO" id="GO:0061564">
    <property type="term" value="P:axon development"/>
    <property type="evidence" value="ECO:0007669"/>
    <property type="project" value="TreeGrafter"/>
</dbReference>
<feature type="transmembrane region" description="Helical" evidence="6">
    <location>
        <begin position="175"/>
        <end position="200"/>
    </location>
</feature>
<dbReference type="PANTHER" id="PTHR11683:SF10">
    <property type="entry name" value="NEURONAL MEMBRANE GLYCOPROTEIN M6-B"/>
    <property type="match status" value="1"/>
</dbReference>
<dbReference type="PROSITE" id="PS00575">
    <property type="entry name" value="MYELIN_PLP_1"/>
    <property type="match status" value="1"/>
</dbReference>
<dbReference type="GO" id="GO:0022010">
    <property type="term" value="P:central nervous system myelination"/>
    <property type="evidence" value="ECO:0007669"/>
    <property type="project" value="TreeGrafter"/>
</dbReference>
<evidence type="ECO:0000256" key="6">
    <source>
        <dbReference type="SAM" id="Phobius"/>
    </source>
</evidence>
<keyword evidence="3 6" id="KW-0812">Transmembrane</keyword>
<dbReference type="RefSeq" id="XP_010778723.1">
    <property type="nucleotide sequence ID" value="XM_010780421.1"/>
</dbReference>
<dbReference type="Pfam" id="PF01275">
    <property type="entry name" value="Myelin_PLP"/>
    <property type="match status" value="1"/>
</dbReference>
<evidence type="ECO:0000313" key="7">
    <source>
        <dbReference type="Proteomes" id="UP000504611"/>
    </source>
</evidence>
<evidence type="ECO:0000313" key="8">
    <source>
        <dbReference type="RefSeq" id="XP_010778723.1"/>
    </source>
</evidence>
<evidence type="ECO:0000256" key="1">
    <source>
        <dbReference type="ARBA" id="ARBA00004141"/>
    </source>
</evidence>
<dbReference type="PRINTS" id="PR00214">
    <property type="entry name" value="MYELINPLP"/>
</dbReference>
<dbReference type="KEGG" id="ncc:104953470"/>
<accession>A0A6I9NV43</accession>
<evidence type="ECO:0000256" key="5">
    <source>
        <dbReference type="ARBA" id="ARBA00023136"/>
    </source>
</evidence>
<feature type="transmembrane region" description="Helical" evidence="6">
    <location>
        <begin position="221"/>
        <end position="252"/>
    </location>
</feature>
<dbReference type="PANTHER" id="PTHR11683">
    <property type="entry name" value="MYELIN PROTEOLIPID"/>
    <property type="match status" value="1"/>
</dbReference>
<dbReference type="Proteomes" id="UP000504611">
    <property type="component" value="Unplaced"/>
</dbReference>
<evidence type="ECO:0000256" key="3">
    <source>
        <dbReference type="ARBA" id="ARBA00022692"/>
    </source>
</evidence>
<dbReference type="SMART" id="SM00002">
    <property type="entry name" value="PLP"/>
    <property type="match status" value="1"/>
</dbReference>
<gene>
    <name evidence="8" type="primary">LOC104953470</name>
</gene>
<dbReference type="OrthoDB" id="9993736at2759"/>
<dbReference type="GeneID" id="104953470"/>
<sequence length="296" mass="32799">MASSQWTLFLASHQQLLQWMQSVEQELGGALPPQVGLKEKASLLERLRGVQSDVEAKAPPLSRLMEQALELHEKTGDQTFGPEARGELSAKYSDISASVKRCVDAWRLQGCFECCIKCLGGVPYASLVATILCFIGVALFCGCGHVALSGTLTMLDNHFSTVTTDHATLTMVIQIFQYIIYGIASFFFVYAILLLAEGFYTTSAIKKELQSDFKTTACGRCITAFFMFLTYIMFLAFLAIFGFTAIPVFLFFNMWTTCSAMRSPDANITSPDSICVDVRQYGELPHIHSFIFSVCH</sequence>